<feature type="domain" description="Integrase catalytic" evidence="11">
    <location>
        <begin position="758"/>
        <end position="839"/>
    </location>
</feature>
<dbReference type="SUPFAM" id="SSF53098">
    <property type="entry name" value="Ribonuclease H-like"/>
    <property type="match status" value="1"/>
</dbReference>
<dbReference type="InterPro" id="IPR001878">
    <property type="entry name" value="Znf_CCHC"/>
</dbReference>
<dbReference type="PROSITE" id="PS50158">
    <property type="entry name" value="ZF_CCHC"/>
    <property type="match status" value="1"/>
</dbReference>
<dbReference type="SUPFAM" id="SSF57756">
    <property type="entry name" value="Retrovirus zinc finger-like domains"/>
    <property type="match status" value="1"/>
</dbReference>
<protein>
    <submittedName>
        <fullName evidence="12">Retrovirus-related Pol polyprotein</fullName>
    </submittedName>
</protein>
<evidence type="ECO:0000256" key="7">
    <source>
        <dbReference type="PROSITE-ProRule" id="PRU00047"/>
    </source>
</evidence>
<dbReference type="Gene3D" id="3.10.10.10">
    <property type="entry name" value="HIV Type 1 Reverse Transcriptase, subunit A, domain 1"/>
    <property type="match status" value="1"/>
</dbReference>
<dbReference type="InterPro" id="IPR043502">
    <property type="entry name" value="DNA/RNA_pol_sf"/>
</dbReference>
<dbReference type="CDD" id="cd00303">
    <property type="entry name" value="retropepsin_like"/>
    <property type="match status" value="1"/>
</dbReference>
<feature type="domain" description="CCHC-type" evidence="9">
    <location>
        <begin position="26"/>
        <end position="38"/>
    </location>
</feature>
<keyword evidence="13" id="KW-1185">Reference proteome</keyword>
<dbReference type="PANTHER" id="PTHR37984">
    <property type="entry name" value="PROTEIN CBG26694"/>
    <property type="match status" value="1"/>
</dbReference>
<feature type="region of interest" description="Disordered" evidence="8">
    <location>
        <begin position="51"/>
        <end position="85"/>
    </location>
</feature>
<dbReference type="SUPFAM" id="SSF56672">
    <property type="entry name" value="DNA/RNA polymerases"/>
    <property type="match status" value="1"/>
</dbReference>
<keyword evidence="5" id="KW-0378">Hydrolase</keyword>
<dbReference type="Pfam" id="PF00098">
    <property type="entry name" value="zf-CCHC"/>
    <property type="match status" value="1"/>
</dbReference>
<dbReference type="EMBL" id="LSMT01000061">
    <property type="protein sequence ID" value="PFX29707.1"/>
    <property type="molecule type" value="Genomic_DNA"/>
</dbReference>
<dbReference type="GO" id="GO:0008270">
    <property type="term" value="F:zinc ion binding"/>
    <property type="evidence" value="ECO:0007669"/>
    <property type="project" value="UniProtKB-KW"/>
</dbReference>
<dbReference type="InterPro" id="IPR036875">
    <property type="entry name" value="Znf_CCHC_sf"/>
</dbReference>
<keyword evidence="2" id="KW-0548">Nucleotidyltransferase</keyword>
<dbReference type="InterPro" id="IPR050951">
    <property type="entry name" value="Retrovirus_Pol_polyprotein"/>
</dbReference>
<dbReference type="InterPro" id="IPR043128">
    <property type="entry name" value="Rev_trsase/Diguanyl_cyclase"/>
</dbReference>
<evidence type="ECO:0000256" key="2">
    <source>
        <dbReference type="ARBA" id="ARBA00022695"/>
    </source>
</evidence>
<evidence type="ECO:0000256" key="1">
    <source>
        <dbReference type="ARBA" id="ARBA00022679"/>
    </source>
</evidence>
<dbReference type="InterPro" id="IPR036397">
    <property type="entry name" value="RNaseH_sf"/>
</dbReference>
<reference evidence="13" key="1">
    <citation type="journal article" date="2017" name="bioRxiv">
        <title>Comparative analysis of the genomes of Stylophora pistillata and Acropora digitifera provides evidence for extensive differences between species of corals.</title>
        <authorList>
            <person name="Voolstra C.R."/>
            <person name="Li Y."/>
            <person name="Liew Y.J."/>
            <person name="Baumgarten S."/>
            <person name="Zoccola D."/>
            <person name="Flot J.-F."/>
            <person name="Tambutte S."/>
            <person name="Allemand D."/>
            <person name="Aranda M."/>
        </authorList>
    </citation>
    <scope>NUCLEOTIDE SEQUENCE [LARGE SCALE GENOMIC DNA]</scope>
</reference>
<dbReference type="Gene3D" id="3.30.70.270">
    <property type="match status" value="2"/>
</dbReference>
<name>A0A2B4SMG9_STYPI</name>
<keyword evidence="3" id="KW-0540">Nuclease</keyword>
<dbReference type="AlphaFoldDB" id="A0A2B4SMG9"/>
<dbReference type="InterPro" id="IPR001969">
    <property type="entry name" value="Aspartic_peptidase_AS"/>
</dbReference>
<dbReference type="InterPro" id="IPR021109">
    <property type="entry name" value="Peptidase_aspartic_dom_sf"/>
</dbReference>
<dbReference type="InterPro" id="IPR041588">
    <property type="entry name" value="Integrase_H2C2"/>
</dbReference>
<evidence type="ECO:0000256" key="6">
    <source>
        <dbReference type="ARBA" id="ARBA00022918"/>
    </source>
</evidence>
<dbReference type="SMART" id="SM00343">
    <property type="entry name" value="ZnF_C2HC"/>
    <property type="match status" value="2"/>
</dbReference>
<keyword evidence="6" id="KW-0695">RNA-directed DNA polymerase</keyword>
<dbReference type="GO" id="GO:0015074">
    <property type="term" value="P:DNA integration"/>
    <property type="evidence" value="ECO:0007669"/>
    <property type="project" value="InterPro"/>
</dbReference>
<dbReference type="OrthoDB" id="7759031at2759"/>
<dbReference type="PROSITE" id="PS50994">
    <property type="entry name" value="INTEGRASE"/>
    <property type="match status" value="1"/>
</dbReference>
<dbReference type="PROSITE" id="PS50878">
    <property type="entry name" value="RT_POL"/>
    <property type="match status" value="1"/>
</dbReference>
<keyword evidence="7" id="KW-0862">Zinc</keyword>
<evidence type="ECO:0000259" key="9">
    <source>
        <dbReference type="PROSITE" id="PS50158"/>
    </source>
</evidence>
<keyword evidence="4" id="KW-0255">Endonuclease</keyword>
<organism evidence="12 13">
    <name type="scientific">Stylophora pistillata</name>
    <name type="common">Smooth cauliflower coral</name>
    <dbReference type="NCBI Taxonomy" id="50429"/>
    <lineage>
        <taxon>Eukaryota</taxon>
        <taxon>Metazoa</taxon>
        <taxon>Cnidaria</taxon>
        <taxon>Anthozoa</taxon>
        <taxon>Hexacorallia</taxon>
        <taxon>Scleractinia</taxon>
        <taxon>Astrocoeniina</taxon>
        <taxon>Pocilloporidae</taxon>
        <taxon>Stylophora</taxon>
    </lineage>
</organism>
<dbReference type="Pfam" id="PF00078">
    <property type="entry name" value="RVT_1"/>
    <property type="match status" value="1"/>
</dbReference>
<dbReference type="SUPFAM" id="SSF50630">
    <property type="entry name" value="Acid proteases"/>
    <property type="match status" value="1"/>
</dbReference>
<dbReference type="PANTHER" id="PTHR37984:SF11">
    <property type="entry name" value="INTEGRASE CATALYTIC DOMAIN-CONTAINING PROTEIN"/>
    <property type="match status" value="1"/>
</dbReference>
<dbReference type="Gene3D" id="3.30.420.10">
    <property type="entry name" value="Ribonuclease H-like superfamily/Ribonuclease H"/>
    <property type="match status" value="1"/>
</dbReference>
<evidence type="ECO:0000313" key="12">
    <source>
        <dbReference type="EMBL" id="PFX29707.1"/>
    </source>
</evidence>
<dbReference type="FunFam" id="3.30.70.270:FF:000023">
    <property type="entry name" value="Pol"/>
    <property type="match status" value="1"/>
</dbReference>
<dbReference type="Proteomes" id="UP000225706">
    <property type="component" value="Unassembled WGS sequence"/>
</dbReference>
<dbReference type="Gene3D" id="2.40.70.10">
    <property type="entry name" value="Acid Proteases"/>
    <property type="match status" value="1"/>
</dbReference>
<dbReference type="GO" id="GO:0003964">
    <property type="term" value="F:RNA-directed DNA polymerase activity"/>
    <property type="evidence" value="ECO:0007669"/>
    <property type="project" value="UniProtKB-KW"/>
</dbReference>
<evidence type="ECO:0000259" key="10">
    <source>
        <dbReference type="PROSITE" id="PS50878"/>
    </source>
</evidence>
<dbReference type="Gene3D" id="4.10.60.10">
    <property type="entry name" value="Zinc finger, CCHC-type"/>
    <property type="match status" value="1"/>
</dbReference>
<dbReference type="Pfam" id="PF00665">
    <property type="entry name" value="rve"/>
    <property type="match status" value="1"/>
</dbReference>
<comment type="caution">
    <text evidence="12">The sequence shown here is derived from an EMBL/GenBank/DDBJ whole genome shotgun (WGS) entry which is preliminary data.</text>
</comment>
<feature type="region of interest" description="Disordered" evidence="8">
    <location>
        <begin position="904"/>
        <end position="944"/>
    </location>
</feature>
<dbReference type="GO" id="GO:0004519">
    <property type="term" value="F:endonuclease activity"/>
    <property type="evidence" value="ECO:0007669"/>
    <property type="project" value="UniProtKB-KW"/>
</dbReference>
<feature type="domain" description="Reverse transcriptase" evidence="10">
    <location>
        <begin position="279"/>
        <end position="456"/>
    </location>
</feature>
<proteinExistence type="predicted"/>
<dbReference type="GO" id="GO:0006508">
    <property type="term" value="P:proteolysis"/>
    <property type="evidence" value="ECO:0007669"/>
    <property type="project" value="InterPro"/>
</dbReference>
<dbReference type="FunFam" id="3.10.10.10:FF:000003">
    <property type="entry name" value="Retrovirus-related Pol polyprotein from transposon 297-like Protein"/>
    <property type="match status" value="1"/>
</dbReference>
<evidence type="ECO:0000256" key="3">
    <source>
        <dbReference type="ARBA" id="ARBA00022722"/>
    </source>
</evidence>
<dbReference type="GO" id="GO:0004190">
    <property type="term" value="F:aspartic-type endopeptidase activity"/>
    <property type="evidence" value="ECO:0007669"/>
    <property type="project" value="InterPro"/>
</dbReference>
<evidence type="ECO:0000256" key="8">
    <source>
        <dbReference type="SAM" id="MobiDB-lite"/>
    </source>
</evidence>
<feature type="compositionally biased region" description="Polar residues" evidence="8">
    <location>
        <begin position="910"/>
        <end position="922"/>
    </location>
</feature>
<accession>A0A2B4SMG9</accession>
<evidence type="ECO:0000259" key="11">
    <source>
        <dbReference type="PROSITE" id="PS50994"/>
    </source>
</evidence>
<dbReference type="InterPro" id="IPR012337">
    <property type="entry name" value="RNaseH-like_sf"/>
</dbReference>
<evidence type="ECO:0000256" key="5">
    <source>
        <dbReference type="ARBA" id="ARBA00022801"/>
    </source>
</evidence>
<sequence>MEGKKDVNFICDKQEDKGKESAKRACYRCGKVGHFGRDPECPAKGKTCHKCGGADHFSPQCKTKTAKPPKPRREEKTKGRKTKKSVRYVRSERDEDEYAFTVNSATSPEKIDVTVGGVVVAMLIDSGASTNVIDKNLWLKLKQDKIKCVSRKSDKKLYAYGSKQPLNVLGTFSAEARVEGKEAEAEFVVINGEGAALLGRETAIKLGVLKLGTQICTVTCSETIMSDYKEIFEGVGKLKDFQVKLYVNPDVPPVAQPVRRTPFSLRDKVKEKIEELIAMDIIEPVEGPTPWVSPVVVVPKQNDEIRLCVDMRRANEAIIRERYPIPTVDEVLQSLNQSTMFSKLDLKWGYHQLELHPDSRSITTFTTHCGLYQYKRLMFGISSAPEVYQHVIQQSLQGCEGVANISDDIIVHGKNTEEHDRRLQRVLERLKEKNLTLNAEKCKFHMNQMVFMGLVLSNNGIGPAEDRVKAIVDAREPQSASEVRSFLGLANYNVRFIPDFATTAEPLRKLTKKGVRFKFGKEQKNAFNELKRRLSNADNLGYLDKDAKTLIIADASPPLETIYSSRSKPCAQIERWILRLQPSKFQVKYLPGEQNIADPLSCLLHANGQAEPSPAHKVSDEFVRFVAATATPQAMTTREIEEASSEDREFMELRQYIKDGNWKGDQHKQYVPVCSKLCVIGKLILRGTRIVIPSKLRPRVLNLAHEGHPGIVSMKQRLRSKVWWPGIDREAEKFCKTCYSCQLVSSPANPEPIKSTPLPSGPWQDLAIDLLGPLPSGESVLVITDYFSRCYKIEVMRSTTSEKVIECLEKIFTTHGLPQSLRSDNGPQFRSEVFEQYLEDNDKKRNAHESYLAPGDQVLVKQEHKNKLSTSFAPEPYDIITKTGNSVVIESPDGIQLKRNTTHVKKYEETSQNPGETTSTLDVTDPVEPEAEREKLSSPVVTRPIRVRKPPERFKDFVTT</sequence>
<dbReference type="PROSITE" id="PS00141">
    <property type="entry name" value="ASP_PROTEASE"/>
    <property type="match status" value="1"/>
</dbReference>
<dbReference type="InterPro" id="IPR001584">
    <property type="entry name" value="Integrase_cat-core"/>
</dbReference>
<dbReference type="GO" id="GO:0003676">
    <property type="term" value="F:nucleic acid binding"/>
    <property type="evidence" value="ECO:0007669"/>
    <property type="project" value="InterPro"/>
</dbReference>
<keyword evidence="1" id="KW-0808">Transferase</keyword>
<evidence type="ECO:0000313" key="13">
    <source>
        <dbReference type="Proteomes" id="UP000225706"/>
    </source>
</evidence>
<dbReference type="Gene3D" id="1.10.340.70">
    <property type="match status" value="1"/>
</dbReference>
<dbReference type="Pfam" id="PF17921">
    <property type="entry name" value="Integrase_H2C2"/>
    <property type="match status" value="1"/>
</dbReference>
<dbReference type="InterPro" id="IPR000477">
    <property type="entry name" value="RT_dom"/>
</dbReference>
<dbReference type="CDD" id="cd01647">
    <property type="entry name" value="RT_LTR"/>
    <property type="match status" value="1"/>
</dbReference>
<evidence type="ECO:0000256" key="4">
    <source>
        <dbReference type="ARBA" id="ARBA00022759"/>
    </source>
</evidence>
<gene>
    <name evidence="12" type="primary">POL</name>
    <name evidence="12" type="ORF">AWC38_SpisGene5515</name>
</gene>
<keyword evidence="7" id="KW-0479">Metal-binding</keyword>
<dbReference type="FunFam" id="1.10.340.70:FF:000003">
    <property type="entry name" value="Protein CBG25708"/>
    <property type="match status" value="1"/>
</dbReference>
<keyword evidence="7" id="KW-0863">Zinc-finger</keyword>